<gene>
    <name evidence="2" type="ORF">NCTC11636_01230</name>
</gene>
<evidence type="ECO:0000313" key="3">
    <source>
        <dbReference type="Proteomes" id="UP000266895"/>
    </source>
</evidence>
<keyword evidence="3" id="KW-1185">Reference proteome</keyword>
<dbReference type="AlphaFoldDB" id="A0A3S4UX83"/>
<organism evidence="2 3">
    <name type="scientific">Actinomyces howellii</name>
    <dbReference type="NCBI Taxonomy" id="52771"/>
    <lineage>
        <taxon>Bacteria</taxon>
        <taxon>Bacillati</taxon>
        <taxon>Actinomycetota</taxon>
        <taxon>Actinomycetes</taxon>
        <taxon>Actinomycetales</taxon>
        <taxon>Actinomycetaceae</taxon>
        <taxon>Actinomyces</taxon>
    </lineage>
</organism>
<dbReference type="Proteomes" id="UP000266895">
    <property type="component" value="Chromosome"/>
</dbReference>
<accession>A0A3S4UX83</accession>
<reference evidence="2 3" key="1">
    <citation type="submission" date="2018-12" db="EMBL/GenBank/DDBJ databases">
        <authorList>
            <consortium name="Pathogen Informatics"/>
        </authorList>
    </citation>
    <scope>NUCLEOTIDE SEQUENCE [LARGE SCALE GENOMIC DNA]</scope>
    <source>
        <strain evidence="2 3">NCTC11636</strain>
    </source>
</reference>
<proteinExistence type="predicted"/>
<dbReference type="RefSeq" id="WP_126382343.1">
    <property type="nucleotide sequence ID" value="NZ_LR134350.1"/>
</dbReference>
<protein>
    <submittedName>
        <fullName evidence="2">Uncharacterized protein</fullName>
    </submittedName>
</protein>
<evidence type="ECO:0000256" key="1">
    <source>
        <dbReference type="SAM" id="MobiDB-lite"/>
    </source>
</evidence>
<dbReference type="EMBL" id="LR134350">
    <property type="protein sequence ID" value="VEG27911.1"/>
    <property type="molecule type" value="Genomic_DNA"/>
</dbReference>
<evidence type="ECO:0000313" key="2">
    <source>
        <dbReference type="EMBL" id="VEG27911.1"/>
    </source>
</evidence>
<feature type="region of interest" description="Disordered" evidence="1">
    <location>
        <begin position="381"/>
        <end position="412"/>
    </location>
</feature>
<feature type="compositionally biased region" description="Low complexity" evidence="1">
    <location>
        <begin position="382"/>
        <end position="397"/>
    </location>
</feature>
<name>A0A3S4UX83_9ACTO</name>
<dbReference type="OrthoDB" id="3249195at2"/>
<sequence length="412" mass="43593">MRTLPRHLSLYTWRTLSPEDVASVLGPAMTVAGEDADGAAYRVTARDGTLLLDLEECAVDIDRDFARYLGAAVGRPAPRYSYTALNTSADGPGSQEHTALLVALAQELDGLVATEVDRLVWPAPAAGVGAYEPQDSEVVGDLSVLAWTWFVRHSVCGSPVRAWMRAVGEAAPRLLPTHAVGASRTMELDERGADRIESMVRDRWDGAALICPGPLRTVRMGAGPDRGGMYTVECAVPMGSQVVDELPVLTGLLGAVGDELGAELGVAEVVGGWGWDPDGVPGELAPGHGAATCAARLRVGDLAVAGLPADPVWQTYLGAQYADLVSAVMPTLPQGWRSVWTRRGRVVTVCEQPRAVPETDWFPPELCVGTRRRLLRAPFPAGRGPCPAPSRSRAPAGLAHGLRGADPPQIAL</sequence>
<dbReference type="KEGG" id="ahw:NCTC11636_01230"/>